<reference evidence="1" key="1">
    <citation type="submission" date="2020-08" db="EMBL/GenBank/DDBJ databases">
        <title>Novel species isolated from subtropical streams in China.</title>
        <authorList>
            <person name="Lu H."/>
        </authorList>
    </citation>
    <scope>NUCLEOTIDE SEQUENCE</scope>
    <source>
        <strain evidence="1">KACC 12607</strain>
    </source>
</reference>
<keyword evidence="2" id="KW-1185">Reference proteome</keyword>
<proteinExistence type="predicted"/>
<organism evidence="1 2">
    <name type="scientific">Undibacterium jejuense</name>
    <dbReference type="NCBI Taxonomy" id="1344949"/>
    <lineage>
        <taxon>Bacteria</taxon>
        <taxon>Pseudomonadati</taxon>
        <taxon>Pseudomonadota</taxon>
        <taxon>Betaproteobacteria</taxon>
        <taxon>Burkholderiales</taxon>
        <taxon>Oxalobacteraceae</taxon>
        <taxon>Undibacterium</taxon>
    </lineage>
</organism>
<evidence type="ECO:0000313" key="2">
    <source>
        <dbReference type="Proteomes" id="UP000634011"/>
    </source>
</evidence>
<gene>
    <name evidence="1" type="ORF">H8K32_09845</name>
</gene>
<name>A0A923HHT4_9BURK</name>
<evidence type="ECO:0000313" key="1">
    <source>
        <dbReference type="EMBL" id="MBC3862400.1"/>
    </source>
</evidence>
<dbReference type="Pfam" id="PF11231">
    <property type="entry name" value="DUF3034"/>
    <property type="match status" value="1"/>
</dbReference>
<dbReference type="InterPro" id="IPR021393">
    <property type="entry name" value="DUF3034"/>
</dbReference>
<dbReference type="RefSeq" id="WP_186912328.1">
    <property type="nucleotide sequence ID" value="NZ_JACOFV010000008.1"/>
</dbReference>
<accession>A0A923HHT4</accession>
<sequence>MRLRHLPFCFAIWLIGFNTEAIRAQSLPVPDQGKLLATAGVIQVEGAAGAGLVPWAVITGYGTEDSYGFNAHVTQLNTQDYQLSTYGVALGICDKLELSLSKQEFSGSLTPLDKLKLSQDVVGVKLKLAGDLIADQDNWRPQIAIGAMYKRDQNVTGLDALGVTQVTQLGAKSNQGTDYYLSATKLFLAQSLLLNGTLRMTKANQMGLLGFSGDLHNRYQVMPEVSAAYLLNRKLALGAEYRQKPNNLSIDHEKAYYDGFLAWFPNKNVSVTLAYVDIGDITAFNTKDQHGWYLSVQIGH</sequence>
<protein>
    <submittedName>
        <fullName evidence="1">DUF3034 family protein</fullName>
    </submittedName>
</protein>
<dbReference type="Proteomes" id="UP000634011">
    <property type="component" value="Unassembled WGS sequence"/>
</dbReference>
<dbReference type="AlphaFoldDB" id="A0A923HHT4"/>
<dbReference type="EMBL" id="JACOFV010000008">
    <property type="protein sequence ID" value="MBC3862400.1"/>
    <property type="molecule type" value="Genomic_DNA"/>
</dbReference>
<comment type="caution">
    <text evidence="1">The sequence shown here is derived from an EMBL/GenBank/DDBJ whole genome shotgun (WGS) entry which is preliminary data.</text>
</comment>